<evidence type="ECO:0000256" key="4">
    <source>
        <dbReference type="ARBA" id="ARBA00022475"/>
    </source>
</evidence>
<sequence>MWGKVIFLLVIGVAGSSAILLDLVAKLLVSTDVNLIKFYYFPTPSQKIEIKYGDVNSLTSSGLLNGITTTVLIDGFLSSSETPMPVTLRNSLLSENVQNNIQRNIIVVDWSSLSGGKSLITDWSAPLALAMYPLVLLNVVPAGQRVAEFLEFLRVNKGIDQSQVHIIGHSLGAHVAGKAGSQRPTSRLTGLDPAGPVYYLSLSSSDMIYKGNGIFVDLYHTSRGMMGDSRTGTGDIDVYVNGGTTQPGCTSFEVVPGYCAHTYSWLVYNASIGRNDLYACPCSTTNPLLAPTCFCQTNCNDASCSGAIAIGAKASVASRGEFHSTITESFKLCSRGVGCLKNGFEQLEAWRIAEGATFLKGRKIQIVTLVRHPFVKVASDGSYTGVCFEFMNAIRDKYNFSMQIFLPYDGNWGAQTENGSWNGMVGQVLRGEADVGVAGFSVTLQRSQVIAFSSSYYQEETAILIPPPREGGPKLTILIRPLSDVVWACLLITVLVLAPTFYLMHVASLYISRSKKEKKSFIEMIAELLHFMIGSLVQESVVSPVNKTSRFLIMLWWFLTLNLANIYVAYLVSYLSAPKLTNVVDSLEDLVKQNKIRWTFRQNTAHQSLFKSDTSAGVYKSVGDGVSIDELVMSDEQGIVKVLSGKFAFIKEKSFLDVALGQDFRATKGLCRMTVAKNTFFKVETALILPKTSKFLDLINTEITRAVTTGLLEKWKSLHWEQLLWCVDAVNYIPTTLPPTRKLELSDLSGAWFLLGCGAFFSIADFLIELCYSRIQRRGRELPDINYVE</sequence>
<evidence type="ECO:0000256" key="1">
    <source>
        <dbReference type="ARBA" id="ARBA00004651"/>
    </source>
</evidence>
<dbReference type="Pfam" id="PF10613">
    <property type="entry name" value="Lig_chan-Glu_bd"/>
    <property type="match status" value="1"/>
</dbReference>
<dbReference type="GO" id="GO:0050906">
    <property type="term" value="P:detection of stimulus involved in sensory perception"/>
    <property type="evidence" value="ECO:0007669"/>
    <property type="project" value="UniProtKB-ARBA"/>
</dbReference>
<evidence type="ECO:0000256" key="6">
    <source>
        <dbReference type="ARBA" id="ARBA00022989"/>
    </source>
</evidence>
<dbReference type="PANTHER" id="PTHR42643">
    <property type="entry name" value="IONOTROPIC RECEPTOR 20A-RELATED"/>
    <property type="match status" value="1"/>
</dbReference>
<dbReference type="Gene3D" id="1.10.287.70">
    <property type="match status" value="1"/>
</dbReference>
<feature type="domain" description="Ionotropic glutamate receptor C-terminal" evidence="15">
    <location>
        <begin position="363"/>
        <end position="722"/>
    </location>
</feature>
<comment type="caution">
    <text evidence="17">The sequence shown here is derived from an EMBL/GenBank/DDBJ whole genome shotgun (WGS) entry which is preliminary data.</text>
</comment>
<evidence type="ECO:0000259" key="15">
    <source>
        <dbReference type="SMART" id="SM00079"/>
    </source>
</evidence>
<dbReference type="EMBL" id="LNIX01000002">
    <property type="protein sequence ID" value="OXA60997.1"/>
    <property type="molecule type" value="Genomic_DNA"/>
</dbReference>
<dbReference type="GO" id="GO:0016298">
    <property type="term" value="F:lipase activity"/>
    <property type="evidence" value="ECO:0007669"/>
    <property type="project" value="InterPro"/>
</dbReference>
<keyword evidence="18" id="KW-1185">Reference proteome</keyword>
<feature type="domain" description="Ionotropic glutamate receptor L-glutamate and glycine-binding" evidence="16">
    <location>
        <begin position="373"/>
        <end position="430"/>
    </location>
</feature>
<dbReference type="Pfam" id="PF00151">
    <property type="entry name" value="Lipase"/>
    <property type="match status" value="1"/>
</dbReference>
<dbReference type="OrthoDB" id="199913at2759"/>
<evidence type="ECO:0000256" key="3">
    <source>
        <dbReference type="ARBA" id="ARBA00022448"/>
    </source>
</evidence>
<dbReference type="InterPro" id="IPR001320">
    <property type="entry name" value="Iontro_rcpt_C"/>
</dbReference>
<dbReference type="SUPFAM" id="SSF53474">
    <property type="entry name" value="alpha/beta-Hydrolases"/>
    <property type="match status" value="1"/>
</dbReference>
<dbReference type="InterPro" id="IPR019594">
    <property type="entry name" value="Glu/Gly-bd"/>
</dbReference>
<comment type="similarity">
    <text evidence="2">Belongs to the glutamate-gated ion channel (TC 1.A.10.1) family.</text>
</comment>
<dbReference type="Proteomes" id="UP000198287">
    <property type="component" value="Unassembled WGS sequence"/>
</dbReference>
<dbReference type="AlphaFoldDB" id="A0A226EV01"/>
<dbReference type="Gene3D" id="3.40.50.1820">
    <property type="entry name" value="alpha/beta hydrolase"/>
    <property type="match status" value="1"/>
</dbReference>
<evidence type="ECO:0000256" key="11">
    <source>
        <dbReference type="ARBA" id="ARBA00023180"/>
    </source>
</evidence>
<keyword evidence="12" id="KW-1071">Ligand-gated ion channel</keyword>
<dbReference type="PANTHER" id="PTHR42643:SF24">
    <property type="entry name" value="IONOTROPIC RECEPTOR 60A"/>
    <property type="match status" value="1"/>
</dbReference>
<evidence type="ECO:0000259" key="16">
    <source>
        <dbReference type="SMART" id="SM00918"/>
    </source>
</evidence>
<feature type="transmembrane region" description="Helical" evidence="14">
    <location>
        <begin position="485"/>
        <end position="511"/>
    </location>
</feature>
<dbReference type="SMART" id="SM00079">
    <property type="entry name" value="PBPe"/>
    <property type="match status" value="1"/>
</dbReference>
<evidence type="ECO:0000256" key="7">
    <source>
        <dbReference type="ARBA" id="ARBA00023054"/>
    </source>
</evidence>
<reference evidence="17 18" key="1">
    <citation type="submission" date="2015-12" db="EMBL/GenBank/DDBJ databases">
        <title>The genome of Folsomia candida.</title>
        <authorList>
            <person name="Faddeeva A."/>
            <person name="Derks M.F."/>
            <person name="Anvar Y."/>
            <person name="Smit S."/>
            <person name="Van Straalen N."/>
            <person name="Roelofs D."/>
        </authorList>
    </citation>
    <scope>NUCLEOTIDE SEQUENCE [LARGE SCALE GENOMIC DNA]</scope>
    <source>
        <strain evidence="17 18">VU population</strain>
        <tissue evidence="17">Whole body</tissue>
    </source>
</reference>
<feature type="transmembrane region" description="Helical" evidence="14">
    <location>
        <begin position="751"/>
        <end position="772"/>
    </location>
</feature>
<dbReference type="InterPro" id="IPR013818">
    <property type="entry name" value="Lipase"/>
</dbReference>
<evidence type="ECO:0000256" key="8">
    <source>
        <dbReference type="ARBA" id="ARBA00023065"/>
    </source>
</evidence>
<dbReference type="Gene3D" id="3.40.190.10">
    <property type="entry name" value="Periplasmic binding protein-like II"/>
    <property type="match status" value="1"/>
</dbReference>
<dbReference type="GO" id="GO:0005886">
    <property type="term" value="C:plasma membrane"/>
    <property type="evidence" value="ECO:0007669"/>
    <property type="project" value="UniProtKB-SubCell"/>
</dbReference>
<evidence type="ECO:0000313" key="18">
    <source>
        <dbReference type="Proteomes" id="UP000198287"/>
    </source>
</evidence>
<evidence type="ECO:0000256" key="14">
    <source>
        <dbReference type="SAM" id="Phobius"/>
    </source>
</evidence>
<organism evidence="17 18">
    <name type="scientific">Folsomia candida</name>
    <name type="common">Springtail</name>
    <dbReference type="NCBI Taxonomy" id="158441"/>
    <lineage>
        <taxon>Eukaryota</taxon>
        <taxon>Metazoa</taxon>
        <taxon>Ecdysozoa</taxon>
        <taxon>Arthropoda</taxon>
        <taxon>Hexapoda</taxon>
        <taxon>Collembola</taxon>
        <taxon>Entomobryomorpha</taxon>
        <taxon>Isotomoidea</taxon>
        <taxon>Isotomidae</taxon>
        <taxon>Proisotominae</taxon>
        <taxon>Folsomia</taxon>
    </lineage>
</organism>
<keyword evidence="4" id="KW-1003">Cell membrane</keyword>
<comment type="subcellular location">
    <subcellularLocation>
        <location evidence="1">Cell membrane</location>
        <topology evidence="1">Multi-pass membrane protein</topology>
    </subcellularLocation>
</comment>
<dbReference type="SMART" id="SM00918">
    <property type="entry name" value="Lig_chan-Glu_bd"/>
    <property type="match status" value="1"/>
</dbReference>
<name>A0A226EV01_FOLCA</name>
<evidence type="ECO:0000256" key="2">
    <source>
        <dbReference type="ARBA" id="ARBA00008685"/>
    </source>
</evidence>
<dbReference type="FunFam" id="3.40.190.10:FF:000078">
    <property type="entry name" value="glutamate receptor ionotropic, NMDA 3B"/>
    <property type="match status" value="1"/>
</dbReference>
<evidence type="ECO:0000256" key="10">
    <source>
        <dbReference type="ARBA" id="ARBA00023170"/>
    </source>
</evidence>
<dbReference type="SUPFAM" id="SSF53850">
    <property type="entry name" value="Periplasmic binding protein-like II"/>
    <property type="match status" value="1"/>
</dbReference>
<feature type="transmembrane region" description="Helical" evidence="14">
    <location>
        <begin position="551"/>
        <end position="572"/>
    </location>
</feature>
<gene>
    <name evidence="17" type="ORF">Fcan01_04947</name>
</gene>
<dbReference type="InterPro" id="IPR029058">
    <property type="entry name" value="AB_hydrolase_fold"/>
</dbReference>
<keyword evidence="5 14" id="KW-0812">Transmembrane</keyword>
<protein>
    <submittedName>
        <fullName evidence="17">Glutamate receptor ionotropic, delta-1</fullName>
    </submittedName>
</protein>
<dbReference type="Pfam" id="PF00060">
    <property type="entry name" value="Lig_chan"/>
    <property type="match status" value="1"/>
</dbReference>
<dbReference type="InterPro" id="IPR052192">
    <property type="entry name" value="Insect_Ionotropic_Sensory_Rcpt"/>
</dbReference>
<accession>A0A226EV01</accession>
<keyword evidence="9 14" id="KW-0472">Membrane</keyword>
<keyword evidence="6 14" id="KW-1133">Transmembrane helix</keyword>
<keyword evidence="11" id="KW-0325">Glycoprotein</keyword>
<evidence type="ECO:0000256" key="13">
    <source>
        <dbReference type="ARBA" id="ARBA00023303"/>
    </source>
</evidence>
<keyword evidence="13" id="KW-0407">Ion channel</keyword>
<evidence type="ECO:0000256" key="12">
    <source>
        <dbReference type="ARBA" id="ARBA00023286"/>
    </source>
</evidence>
<evidence type="ECO:0000256" key="9">
    <source>
        <dbReference type="ARBA" id="ARBA00023136"/>
    </source>
</evidence>
<evidence type="ECO:0000313" key="17">
    <source>
        <dbReference type="EMBL" id="OXA60997.1"/>
    </source>
</evidence>
<keyword evidence="10 17" id="KW-0675">Receptor</keyword>
<dbReference type="GO" id="GO:0043226">
    <property type="term" value="C:organelle"/>
    <property type="evidence" value="ECO:0007669"/>
    <property type="project" value="UniProtKB-ARBA"/>
</dbReference>
<keyword evidence="3" id="KW-0813">Transport</keyword>
<dbReference type="GO" id="GO:0015276">
    <property type="term" value="F:ligand-gated monoatomic ion channel activity"/>
    <property type="evidence" value="ECO:0007669"/>
    <property type="project" value="InterPro"/>
</dbReference>
<proteinExistence type="inferred from homology"/>
<keyword evidence="7" id="KW-0175">Coiled coil</keyword>
<keyword evidence="8" id="KW-0406">Ion transport</keyword>
<evidence type="ECO:0000256" key="5">
    <source>
        <dbReference type="ARBA" id="ARBA00022692"/>
    </source>
</evidence>